<protein>
    <submittedName>
        <fullName evidence="3">Putative phosphoglycerate mutase</fullName>
    </submittedName>
</protein>
<dbReference type="PANTHER" id="PTHR48100">
    <property type="entry name" value="BROAD-SPECIFICITY PHOSPHATASE YOR283W-RELATED"/>
    <property type="match status" value="1"/>
</dbReference>
<sequence>MSDQDALTPRVIIFRHGETEWAKSGRFTSFTEIELTQAGVAQVFSVAARLVGAGRLLDPRRLVQVFVSPRVRAVKTLELLLSAYPDVVAGKVTYTEDITEWSYGDYEGRKDQEIRLLRKKRGLDQEKEWDIWLDGCEGGESSQQVTERLDKLISQIREMQKPYMCGEKPADVLLVAHGLILRCFVKRWLGLSIDSPLQMILAPGAMAILSYKKNNINEPAIHIGLALPSEEESKF</sequence>
<dbReference type="PANTHER" id="PTHR48100:SF15">
    <property type="entry name" value="SEDOHEPTULOSE 1,7-BISPHOSPHATASE"/>
    <property type="match status" value="1"/>
</dbReference>
<accession>A0A6A6I4J9</accession>
<feature type="binding site" evidence="2">
    <location>
        <position position="72"/>
    </location>
    <ligand>
        <name>substrate</name>
    </ligand>
</feature>
<dbReference type="GO" id="GO:0046390">
    <property type="term" value="P:ribose phosphate biosynthetic process"/>
    <property type="evidence" value="ECO:0007669"/>
    <property type="project" value="TreeGrafter"/>
</dbReference>
<feature type="active site" description="Tele-phosphohistidine intermediate" evidence="1">
    <location>
        <position position="16"/>
    </location>
</feature>
<dbReference type="CDD" id="cd07067">
    <property type="entry name" value="HP_PGM_like"/>
    <property type="match status" value="1"/>
</dbReference>
<dbReference type="InterPro" id="IPR013078">
    <property type="entry name" value="His_Pase_superF_clade-1"/>
</dbReference>
<feature type="binding site" evidence="2">
    <location>
        <begin position="100"/>
        <end position="103"/>
    </location>
    <ligand>
        <name>substrate</name>
    </ligand>
</feature>
<feature type="active site" description="Proton donor/acceptor" evidence="1">
    <location>
        <position position="100"/>
    </location>
</feature>
<evidence type="ECO:0000313" key="4">
    <source>
        <dbReference type="Proteomes" id="UP000800094"/>
    </source>
</evidence>
<dbReference type="InterPro" id="IPR029033">
    <property type="entry name" value="His_PPase_superfam"/>
</dbReference>
<dbReference type="GO" id="GO:0050278">
    <property type="term" value="F:sedoheptulose-bisphosphatase activity"/>
    <property type="evidence" value="ECO:0007669"/>
    <property type="project" value="TreeGrafter"/>
</dbReference>
<dbReference type="Gene3D" id="3.40.50.1240">
    <property type="entry name" value="Phosphoglycerate mutase-like"/>
    <property type="match status" value="1"/>
</dbReference>
<name>A0A6A6I4J9_9PLEO</name>
<dbReference type="OrthoDB" id="4818801at2759"/>
<organism evidence="3 4">
    <name type="scientific">Trematosphaeria pertusa</name>
    <dbReference type="NCBI Taxonomy" id="390896"/>
    <lineage>
        <taxon>Eukaryota</taxon>
        <taxon>Fungi</taxon>
        <taxon>Dikarya</taxon>
        <taxon>Ascomycota</taxon>
        <taxon>Pezizomycotina</taxon>
        <taxon>Dothideomycetes</taxon>
        <taxon>Pleosporomycetidae</taxon>
        <taxon>Pleosporales</taxon>
        <taxon>Massarineae</taxon>
        <taxon>Trematosphaeriaceae</taxon>
        <taxon>Trematosphaeria</taxon>
    </lineage>
</organism>
<reference evidence="3" key="1">
    <citation type="journal article" date="2020" name="Stud. Mycol.">
        <title>101 Dothideomycetes genomes: a test case for predicting lifestyles and emergence of pathogens.</title>
        <authorList>
            <person name="Haridas S."/>
            <person name="Albert R."/>
            <person name="Binder M."/>
            <person name="Bloem J."/>
            <person name="Labutti K."/>
            <person name="Salamov A."/>
            <person name="Andreopoulos B."/>
            <person name="Baker S."/>
            <person name="Barry K."/>
            <person name="Bills G."/>
            <person name="Bluhm B."/>
            <person name="Cannon C."/>
            <person name="Castanera R."/>
            <person name="Culley D."/>
            <person name="Daum C."/>
            <person name="Ezra D."/>
            <person name="Gonzalez J."/>
            <person name="Henrissat B."/>
            <person name="Kuo A."/>
            <person name="Liang C."/>
            <person name="Lipzen A."/>
            <person name="Lutzoni F."/>
            <person name="Magnuson J."/>
            <person name="Mondo S."/>
            <person name="Nolan M."/>
            <person name="Ohm R."/>
            <person name="Pangilinan J."/>
            <person name="Park H.-J."/>
            <person name="Ramirez L."/>
            <person name="Alfaro M."/>
            <person name="Sun H."/>
            <person name="Tritt A."/>
            <person name="Yoshinaga Y."/>
            <person name="Zwiers L.-H."/>
            <person name="Turgeon B."/>
            <person name="Goodwin S."/>
            <person name="Spatafora J."/>
            <person name="Crous P."/>
            <person name="Grigoriev I."/>
        </authorList>
    </citation>
    <scope>NUCLEOTIDE SEQUENCE</scope>
    <source>
        <strain evidence="3">CBS 122368</strain>
    </source>
</reference>
<dbReference type="GeneID" id="54584475"/>
<dbReference type="SMART" id="SM00855">
    <property type="entry name" value="PGAM"/>
    <property type="match status" value="1"/>
</dbReference>
<evidence type="ECO:0000256" key="1">
    <source>
        <dbReference type="PIRSR" id="PIRSR613078-1"/>
    </source>
</evidence>
<proteinExistence type="predicted"/>
<gene>
    <name evidence="3" type="ORF">BU26DRAFT_533262</name>
</gene>
<evidence type="ECO:0000313" key="3">
    <source>
        <dbReference type="EMBL" id="KAF2245236.1"/>
    </source>
</evidence>
<dbReference type="Pfam" id="PF00300">
    <property type="entry name" value="His_Phos_1"/>
    <property type="match status" value="1"/>
</dbReference>
<dbReference type="EMBL" id="ML987201">
    <property type="protein sequence ID" value="KAF2245236.1"/>
    <property type="molecule type" value="Genomic_DNA"/>
</dbReference>
<dbReference type="SUPFAM" id="SSF53254">
    <property type="entry name" value="Phosphoglycerate mutase-like"/>
    <property type="match status" value="1"/>
</dbReference>
<dbReference type="AlphaFoldDB" id="A0A6A6I4J9"/>
<dbReference type="RefSeq" id="XP_033680240.1">
    <property type="nucleotide sequence ID" value="XM_033831145.1"/>
</dbReference>
<keyword evidence="4" id="KW-1185">Reference proteome</keyword>
<evidence type="ECO:0000256" key="2">
    <source>
        <dbReference type="PIRSR" id="PIRSR613078-2"/>
    </source>
</evidence>
<dbReference type="Proteomes" id="UP000800094">
    <property type="component" value="Unassembled WGS sequence"/>
</dbReference>
<dbReference type="InterPro" id="IPR050275">
    <property type="entry name" value="PGM_Phosphatase"/>
</dbReference>